<dbReference type="EMBL" id="JAELUP010000103">
    <property type="protein sequence ID" value="MBJ6362992.1"/>
    <property type="molecule type" value="Genomic_DNA"/>
</dbReference>
<dbReference type="InterPro" id="IPR011033">
    <property type="entry name" value="PRC_barrel-like_sf"/>
</dbReference>
<dbReference type="AlphaFoldDB" id="A0A934J9N0"/>
<organism evidence="2 3">
    <name type="scientific">Paenibacillus roseus</name>
    <dbReference type="NCBI Taxonomy" id="2798579"/>
    <lineage>
        <taxon>Bacteria</taxon>
        <taxon>Bacillati</taxon>
        <taxon>Bacillota</taxon>
        <taxon>Bacilli</taxon>
        <taxon>Bacillales</taxon>
        <taxon>Paenibacillaceae</taxon>
        <taxon>Paenibacillus</taxon>
    </lineage>
</organism>
<dbReference type="Proteomes" id="UP000640274">
    <property type="component" value="Unassembled WGS sequence"/>
</dbReference>
<evidence type="ECO:0000259" key="1">
    <source>
        <dbReference type="Pfam" id="PF05239"/>
    </source>
</evidence>
<evidence type="ECO:0000313" key="3">
    <source>
        <dbReference type="Proteomes" id="UP000640274"/>
    </source>
</evidence>
<reference evidence="2" key="1">
    <citation type="submission" date="2020-12" db="EMBL/GenBank/DDBJ databases">
        <authorList>
            <person name="Huq M.A."/>
        </authorList>
    </citation>
    <scope>NUCLEOTIDE SEQUENCE</scope>
    <source>
        <strain evidence="2">MAHUQ-46</strain>
    </source>
</reference>
<keyword evidence="3" id="KW-1185">Reference proteome</keyword>
<feature type="domain" description="PRC-barrel" evidence="1">
    <location>
        <begin position="4"/>
        <end position="69"/>
    </location>
</feature>
<sequence>MIKVQHLIGQPVIDYTTGKQAGVVKDIWFNEHWVLKGIIVETSRWLSRGITGLLWDAVVACGEDAVLISDRQALRKLNADEVTRCFQTGAVRLKDLPVITQEGFQLGRISDVYFDQNMGTPIVGYELTDGFISDLREGRRWLRISDYPDEVTLGEDAILVPVRAEEDLQHMATSESVN</sequence>
<comment type="caution">
    <text evidence="2">The sequence shown here is derived from an EMBL/GenBank/DDBJ whole genome shotgun (WGS) entry which is preliminary data.</text>
</comment>
<gene>
    <name evidence="2" type="ORF">JFN88_17465</name>
</gene>
<dbReference type="RefSeq" id="WP_199020583.1">
    <property type="nucleotide sequence ID" value="NZ_JAELUP010000103.1"/>
</dbReference>
<accession>A0A934J9N0</accession>
<evidence type="ECO:0000313" key="2">
    <source>
        <dbReference type="EMBL" id="MBJ6362992.1"/>
    </source>
</evidence>
<name>A0A934J9N0_9BACL</name>
<feature type="domain" description="PRC-barrel" evidence="1">
    <location>
        <begin position="92"/>
        <end position="165"/>
    </location>
</feature>
<dbReference type="Pfam" id="PF05239">
    <property type="entry name" value="PRC"/>
    <property type="match status" value="2"/>
</dbReference>
<dbReference type="Gene3D" id="2.30.30.240">
    <property type="entry name" value="PRC-barrel domain"/>
    <property type="match status" value="2"/>
</dbReference>
<proteinExistence type="predicted"/>
<dbReference type="SUPFAM" id="SSF50346">
    <property type="entry name" value="PRC-barrel domain"/>
    <property type="match status" value="1"/>
</dbReference>
<protein>
    <submittedName>
        <fullName evidence="2">PRC-barrel domain-containing protein</fullName>
    </submittedName>
</protein>
<dbReference type="InterPro" id="IPR027275">
    <property type="entry name" value="PRC-brl_dom"/>
</dbReference>